<comment type="caution">
    <text evidence="1">The sequence shown here is derived from an EMBL/GenBank/DDBJ whole genome shotgun (WGS) entry which is preliminary data.</text>
</comment>
<organism evidence="1 2">
    <name type="scientific">Streptomyces parvus</name>
    <dbReference type="NCBI Taxonomy" id="66428"/>
    <lineage>
        <taxon>Bacteria</taxon>
        <taxon>Bacillati</taxon>
        <taxon>Actinomycetota</taxon>
        <taxon>Actinomycetes</taxon>
        <taxon>Kitasatosporales</taxon>
        <taxon>Streptomycetaceae</taxon>
        <taxon>Streptomyces</taxon>
    </lineage>
</organism>
<sequence length="123" mass="14039">MSPGDGGGSEAGHTYLTKLGNARFDALMKQVIASLAGFEQLNAAEREDVASEAVYHAVSRKQFDPSDQPVAYIKTIARNMALKKIEELKSRKRKLRACSWTTQTWTLWPARRWMRTRRSRNRI</sequence>
<dbReference type="RefSeq" id="WP_148905261.1">
    <property type="nucleotide sequence ID" value="NZ_VSZQ01000425.1"/>
</dbReference>
<keyword evidence="2" id="KW-1185">Reference proteome</keyword>
<dbReference type="Proteomes" id="UP000323242">
    <property type="component" value="Unassembled WGS sequence"/>
</dbReference>
<reference evidence="1 2" key="1">
    <citation type="submission" date="2019-08" db="EMBL/GenBank/DDBJ databases">
        <title>Draft genome for granaticin producer strain Streptomyces parvus C05.</title>
        <authorList>
            <person name="Gonzalez-Pimentel J.L."/>
        </authorList>
    </citation>
    <scope>NUCLEOTIDE SEQUENCE [LARGE SCALE GENOMIC DNA]</scope>
    <source>
        <strain evidence="1 2">C05</strain>
    </source>
</reference>
<dbReference type="AlphaFoldDB" id="A0A5D4HVJ3"/>
<dbReference type="GO" id="GO:0003700">
    <property type="term" value="F:DNA-binding transcription factor activity"/>
    <property type="evidence" value="ECO:0007669"/>
    <property type="project" value="InterPro"/>
</dbReference>
<gene>
    <name evidence="1" type="ORF">FY004_37670</name>
</gene>
<name>A0A5D4HVJ3_9ACTN</name>
<proteinExistence type="predicted"/>
<dbReference type="SUPFAM" id="SSF88946">
    <property type="entry name" value="Sigma2 domain of RNA polymerase sigma factors"/>
    <property type="match status" value="1"/>
</dbReference>
<dbReference type="Gene3D" id="1.10.1740.10">
    <property type="match status" value="1"/>
</dbReference>
<dbReference type="InterPro" id="IPR013325">
    <property type="entry name" value="RNA_pol_sigma_r2"/>
</dbReference>
<evidence type="ECO:0000313" key="1">
    <source>
        <dbReference type="EMBL" id="TYR44818.1"/>
    </source>
</evidence>
<dbReference type="GO" id="GO:0006352">
    <property type="term" value="P:DNA-templated transcription initiation"/>
    <property type="evidence" value="ECO:0007669"/>
    <property type="project" value="InterPro"/>
</dbReference>
<dbReference type="EMBL" id="VSZQ01000425">
    <property type="protein sequence ID" value="TYR44818.1"/>
    <property type="molecule type" value="Genomic_DNA"/>
</dbReference>
<protein>
    <submittedName>
        <fullName evidence="1">Sigma-70 family RNA polymerase sigma factor</fullName>
    </submittedName>
</protein>
<evidence type="ECO:0000313" key="2">
    <source>
        <dbReference type="Proteomes" id="UP000323242"/>
    </source>
</evidence>
<accession>A0A5D4HVJ3</accession>